<keyword evidence="3" id="KW-0347">Helicase</keyword>
<keyword evidence="3" id="KW-0269">Exonuclease</keyword>
<dbReference type="PANTHER" id="PTHR43788:SF6">
    <property type="entry name" value="DNA HELICASE B"/>
    <property type="match status" value="1"/>
</dbReference>
<dbReference type="InterPro" id="IPR027785">
    <property type="entry name" value="UvrD-like_helicase_C"/>
</dbReference>
<dbReference type="InterPro" id="IPR003593">
    <property type="entry name" value="AAA+_ATPase"/>
</dbReference>
<evidence type="ECO:0000313" key="5">
    <source>
        <dbReference type="EMBL" id="MBB6482045.1"/>
    </source>
</evidence>
<comment type="subunit">
    <text evidence="3">Heterotrimer of RecB, RecC and RecD. All subunits contribute to DNA-binding.</text>
</comment>
<evidence type="ECO:0000313" key="6">
    <source>
        <dbReference type="Proteomes" id="UP000587760"/>
    </source>
</evidence>
<dbReference type="CDD" id="cd17933">
    <property type="entry name" value="DEXSc_RecD-like"/>
    <property type="match status" value="1"/>
</dbReference>
<dbReference type="Gene3D" id="2.30.30.940">
    <property type="match status" value="1"/>
</dbReference>
<keyword evidence="3" id="KW-0413">Isomerase</keyword>
<keyword evidence="3 5" id="KW-0378">Hydrolase</keyword>
<dbReference type="GO" id="GO:0009338">
    <property type="term" value="C:exodeoxyribonuclease V complex"/>
    <property type="evidence" value="ECO:0007669"/>
    <property type="project" value="InterPro"/>
</dbReference>
<name>A0A841RDD5_9SPIO</name>
<comment type="caution">
    <text evidence="5">The sequence shown here is derived from an EMBL/GenBank/DDBJ whole genome shotgun (WGS) entry which is preliminary data.</text>
</comment>
<proteinExistence type="inferred from homology"/>
<dbReference type="RefSeq" id="WP_184748281.1">
    <property type="nucleotide sequence ID" value="NZ_JACHGJ010000009.1"/>
</dbReference>
<evidence type="ECO:0000256" key="3">
    <source>
        <dbReference type="HAMAP-Rule" id="MF_01487"/>
    </source>
</evidence>
<evidence type="ECO:0000256" key="1">
    <source>
        <dbReference type="ARBA" id="ARBA00022741"/>
    </source>
</evidence>
<dbReference type="GO" id="GO:0008854">
    <property type="term" value="F:exodeoxyribonuclease V activity"/>
    <property type="evidence" value="ECO:0007669"/>
    <property type="project" value="InterPro"/>
</dbReference>
<dbReference type="GO" id="GO:0017116">
    <property type="term" value="F:single-stranded DNA helicase activity"/>
    <property type="evidence" value="ECO:0007669"/>
    <property type="project" value="TreeGrafter"/>
</dbReference>
<sequence>MNYTPGPAVSSCLKNNEKFEFAKLKEKISGSYDSEFQNLARSLSIPWHHIYYAEQLAGKETRGDRELLRWFIVHILFQAGAGHLRTDLNCISEDLEKWCLPDRDSFAGSETDYVNLENKLKEIREDLTGTWTEVPGMFPSCFGSVEAATPFIYLPERKIVYIRNYYKMERTLISHLGRLSSEQEGVAGPGFHDRDYHFTEKEKELLGKVLHRRLVILSGGPGTGKTTAVTTLLRNLFILTRESEDISPSRILLAAPTGRAANRMIESMRGLLIADPMEDIDEMLPRKASTLHKLLQINRGTGQAAFNRDRPLPAELVILDEASMVDARMMSLLFEALGPDTTLLLVGDRDQLPSVDAGAVFGDFVSGAENPRHKLHENVLFLTKSWRSGSGILEAAGAVIDGDTDRVFKAFRNFDNVLAIDELPPKNHLVDRIIKSYGIPEKGFSSGAKPEELFQVFEKTAVLIPTRKGMYGVESLNRAITNQLKGRDSNLYHGQPIMITSNDYSQNLFNGDRGVIMRDKNEYFAVFRDGPDSFRRIPAGKLGSRETAYCQTVHKSQGSEFDQVLFLIPEGSDRLLTREIVYTGITRAKDKLSLFCTRDILEKALSRRVVRQSGIREYLGGEL</sequence>
<accession>A0A841RDD5</accession>
<keyword evidence="3" id="KW-0227">DNA damage</keyword>
<dbReference type="GO" id="GO:0005524">
    <property type="term" value="F:ATP binding"/>
    <property type="evidence" value="ECO:0007669"/>
    <property type="project" value="UniProtKB-UniRule"/>
</dbReference>
<dbReference type="EMBL" id="JACHGJ010000009">
    <property type="protein sequence ID" value="MBB6482045.1"/>
    <property type="molecule type" value="Genomic_DNA"/>
</dbReference>
<dbReference type="Pfam" id="PF13538">
    <property type="entry name" value="UvrD_C_2"/>
    <property type="match status" value="1"/>
</dbReference>
<comment type="similarity">
    <text evidence="3">Belongs to the RecD family.</text>
</comment>
<dbReference type="GO" id="GO:0000724">
    <property type="term" value="P:double-strand break repair via homologous recombination"/>
    <property type="evidence" value="ECO:0007669"/>
    <property type="project" value="UniProtKB-UniRule"/>
</dbReference>
<evidence type="ECO:0000256" key="2">
    <source>
        <dbReference type="ARBA" id="ARBA00022840"/>
    </source>
</evidence>
<reference evidence="5 6" key="1">
    <citation type="submission" date="2020-08" db="EMBL/GenBank/DDBJ databases">
        <title>Genomic Encyclopedia of Type Strains, Phase IV (KMG-IV): sequencing the most valuable type-strain genomes for metagenomic binning, comparative biology and taxonomic classification.</title>
        <authorList>
            <person name="Goeker M."/>
        </authorList>
    </citation>
    <scope>NUCLEOTIDE SEQUENCE [LARGE SCALE GENOMIC DNA]</scope>
    <source>
        <strain evidence="5 6">DSM 2461</strain>
    </source>
</reference>
<dbReference type="HAMAP" id="MF_01487">
    <property type="entry name" value="RecD"/>
    <property type="match status" value="1"/>
</dbReference>
<keyword evidence="3" id="KW-0234">DNA repair</keyword>
<comment type="miscellaneous">
    <text evidence="3">In the RecBCD complex, RecB has a slow 3'-5' helicase, an exonuclease activity and loads RecA onto ssDNA, RecD has a fast 5'-3' helicase activity, while RecC stimulates the ATPase and processivity of the RecB helicase and contributes to recognition of the Chi site.</text>
</comment>
<comment type="function">
    <text evidence="3">A helicase/nuclease that prepares dsDNA breaks (DSB) for recombinational DNA repair. Binds to DSBs and unwinds DNA via a highly rapid and processive ATP-dependent bidirectional helicase activity. Unwinds dsDNA until it encounters a Chi (crossover hotspot instigator) sequence from the 3' direction. Cuts ssDNA a few nucleotides 3' to the Chi site. The properties and activities of the enzyme are changed at Chi. The Chi-altered holoenzyme produces a long 3'-ssDNA overhang and facilitates RecA-binding to the ssDNA for homologous DNA recombination and repair. Holoenzyme degrades any linearized DNA that is unable to undergo homologous recombination. In the holoenzyme this subunit has ssDNA-dependent ATPase and 5'-3' helicase activity. When added to pre-assembled RecBC greatly stimulates nuclease activity and augments holoenzyme processivity. Negatively regulates the RecA-loading ability of RecBCD.</text>
</comment>
<dbReference type="InterPro" id="IPR050534">
    <property type="entry name" value="Coronavir_polyprotein_1ab"/>
</dbReference>
<dbReference type="NCBIfam" id="TIGR01447">
    <property type="entry name" value="recD"/>
    <property type="match status" value="1"/>
</dbReference>
<dbReference type="InterPro" id="IPR006344">
    <property type="entry name" value="RecD"/>
</dbReference>
<dbReference type="PANTHER" id="PTHR43788">
    <property type="entry name" value="DNA2/NAM7 HELICASE FAMILY MEMBER"/>
    <property type="match status" value="1"/>
</dbReference>
<keyword evidence="2 3" id="KW-0067">ATP-binding</keyword>
<dbReference type="InterPro" id="IPR027417">
    <property type="entry name" value="P-loop_NTPase"/>
</dbReference>
<keyword evidence="1 3" id="KW-0547">Nucleotide-binding</keyword>
<dbReference type="Proteomes" id="UP000587760">
    <property type="component" value="Unassembled WGS sequence"/>
</dbReference>
<gene>
    <name evidence="3" type="primary">recD</name>
    <name evidence="5" type="ORF">HNR50_003733</name>
</gene>
<dbReference type="GO" id="GO:0043139">
    <property type="term" value="F:5'-3' DNA helicase activity"/>
    <property type="evidence" value="ECO:0007669"/>
    <property type="project" value="UniProtKB-UniRule"/>
</dbReference>
<dbReference type="AlphaFoldDB" id="A0A841RDD5"/>
<feature type="domain" description="AAA+ ATPase" evidence="4">
    <location>
        <begin position="211"/>
        <end position="372"/>
    </location>
</feature>
<feature type="binding site" evidence="3">
    <location>
        <begin position="219"/>
        <end position="226"/>
    </location>
    <ligand>
        <name>ATP</name>
        <dbReference type="ChEBI" id="CHEBI:30616"/>
    </ligand>
</feature>
<evidence type="ECO:0000259" key="4">
    <source>
        <dbReference type="SMART" id="SM00382"/>
    </source>
</evidence>
<keyword evidence="6" id="KW-1185">Reference proteome</keyword>
<keyword evidence="3" id="KW-0540">Nuclease</keyword>
<dbReference type="CDD" id="cd18809">
    <property type="entry name" value="SF1_C_RecD"/>
    <property type="match status" value="1"/>
</dbReference>
<keyword evidence="3" id="KW-0238">DNA-binding</keyword>
<protein>
    <recommendedName>
        <fullName evidence="3">RecBCD enzyme subunit RecD</fullName>
        <ecNumber evidence="3">5.6.2.3</ecNumber>
    </recommendedName>
    <alternativeName>
        <fullName evidence="3">DNA 5'-3' helicase subunit RecD</fullName>
    </alternativeName>
    <alternativeName>
        <fullName evidence="3">Exonuclease V subunit RecD</fullName>
        <shortName evidence="3">ExoV subunit RecD</shortName>
    </alternativeName>
    <alternativeName>
        <fullName evidence="3">Helicase/nuclease RecBCD subunit RecD</fullName>
    </alternativeName>
</protein>
<dbReference type="EC" id="5.6.2.3" evidence="3"/>
<dbReference type="Gene3D" id="3.40.50.300">
    <property type="entry name" value="P-loop containing nucleotide triphosphate hydrolases"/>
    <property type="match status" value="2"/>
</dbReference>
<dbReference type="Pfam" id="PF13245">
    <property type="entry name" value="AAA_19"/>
    <property type="match status" value="1"/>
</dbReference>
<dbReference type="SMART" id="SM00382">
    <property type="entry name" value="AAA"/>
    <property type="match status" value="1"/>
</dbReference>
<comment type="catalytic activity">
    <reaction evidence="3">
        <text>ATP + H2O = ADP + phosphate + H(+)</text>
        <dbReference type="Rhea" id="RHEA:13065"/>
        <dbReference type="ChEBI" id="CHEBI:15377"/>
        <dbReference type="ChEBI" id="CHEBI:15378"/>
        <dbReference type="ChEBI" id="CHEBI:30616"/>
        <dbReference type="ChEBI" id="CHEBI:43474"/>
        <dbReference type="ChEBI" id="CHEBI:456216"/>
        <dbReference type="EC" id="5.6.2.3"/>
    </reaction>
</comment>
<organism evidence="5 6">
    <name type="scientific">Spirochaeta isovalerica</name>
    <dbReference type="NCBI Taxonomy" id="150"/>
    <lineage>
        <taxon>Bacteria</taxon>
        <taxon>Pseudomonadati</taxon>
        <taxon>Spirochaetota</taxon>
        <taxon>Spirochaetia</taxon>
        <taxon>Spirochaetales</taxon>
        <taxon>Spirochaetaceae</taxon>
        <taxon>Spirochaeta</taxon>
    </lineage>
</organism>
<dbReference type="SUPFAM" id="SSF52540">
    <property type="entry name" value="P-loop containing nucleoside triphosphate hydrolases"/>
    <property type="match status" value="2"/>
</dbReference>
<dbReference type="GO" id="GO:0003677">
    <property type="term" value="F:DNA binding"/>
    <property type="evidence" value="ECO:0007669"/>
    <property type="project" value="UniProtKB-UniRule"/>
</dbReference>